<reference evidence="1 2" key="1">
    <citation type="submission" date="2021-03" db="EMBL/GenBank/DDBJ databases">
        <title>Genomic and phenotypic characterization of Chloracidobacterium isolates provides evidence for multiple species.</title>
        <authorList>
            <person name="Saini M.K."/>
            <person name="Costas A.M.G."/>
            <person name="Tank M."/>
            <person name="Bryant D.A."/>
        </authorList>
    </citation>
    <scope>NUCLEOTIDE SEQUENCE [LARGE SCALE GENOMIC DNA]</scope>
    <source>
        <strain evidence="1 2">BV2-C</strain>
    </source>
</reference>
<sequence length="245" mass="28003">MKSGRCKFCESDALLVKAHIYPKSVYDYIRRGDKYPSKLYSSDSRIHPKRTQIGVYDQTILCQTCEDGFKKYDDYGAALLLKDVDPATLIPNANTPVAYSVAKYDYTRLKLFFLGVLWRASASRHEVFQKCDLGPHEHAVRAMIRDGDPGGPEDFGVALRRYIDDLGQYSTTSPYRTKICGVNFTVLHMAGYKAFIKTDRRLLPVEFAPCVLAPGRPLYVLTHDIRLDKDFAFMRKVVMSRTHRK</sequence>
<dbReference type="Proteomes" id="UP000676506">
    <property type="component" value="Chromosome 2"/>
</dbReference>
<keyword evidence="2" id="KW-1185">Reference proteome</keyword>
<dbReference type="EMBL" id="CP072649">
    <property type="protein sequence ID" value="QUW04108.1"/>
    <property type="molecule type" value="Genomic_DNA"/>
</dbReference>
<dbReference type="RefSeq" id="WP_211429997.1">
    <property type="nucleotide sequence ID" value="NZ_CP072649.1"/>
</dbReference>
<evidence type="ECO:0008006" key="3">
    <source>
        <dbReference type="Google" id="ProtNLM"/>
    </source>
</evidence>
<evidence type="ECO:0000313" key="1">
    <source>
        <dbReference type="EMBL" id="QUW04108.1"/>
    </source>
</evidence>
<organism evidence="1 2">
    <name type="scientific">Chloracidobacterium validum</name>
    <dbReference type="NCBI Taxonomy" id="2821543"/>
    <lineage>
        <taxon>Bacteria</taxon>
        <taxon>Pseudomonadati</taxon>
        <taxon>Acidobacteriota</taxon>
        <taxon>Terriglobia</taxon>
        <taxon>Terriglobales</taxon>
        <taxon>Acidobacteriaceae</taxon>
        <taxon>Chloracidobacterium</taxon>
    </lineage>
</organism>
<evidence type="ECO:0000313" key="2">
    <source>
        <dbReference type="Proteomes" id="UP000676506"/>
    </source>
</evidence>
<accession>A0ABX8BEQ8</accession>
<gene>
    <name evidence="1" type="ORF">J8C06_13735</name>
</gene>
<name>A0ABX8BEQ8_9BACT</name>
<protein>
    <recommendedName>
        <fullName evidence="3">HNH endonuclease 5 domain-containing protein</fullName>
    </recommendedName>
</protein>
<proteinExistence type="predicted"/>